<evidence type="ECO:0000313" key="1">
    <source>
        <dbReference type="EMBL" id="MCW4471535.1"/>
    </source>
</evidence>
<proteinExistence type="predicted"/>
<dbReference type="EMBL" id="JAPCHY010000002">
    <property type="protein sequence ID" value="MCW4471535.1"/>
    <property type="molecule type" value="Genomic_DNA"/>
</dbReference>
<dbReference type="Proteomes" id="UP001209922">
    <property type="component" value="Unassembled WGS sequence"/>
</dbReference>
<reference evidence="1 2" key="1">
    <citation type="submission" date="2022-10" db="EMBL/GenBank/DDBJ databases">
        <title>Xanthomonas sp. H13-6.</title>
        <authorList>
            <person name="Liu X."/>
            <person name="Deng Z."/>
            <person name="Jiang Y."/>
            <person name="Yu T."/>
            <person name="Ai J."/>
        </authorList>
    </citation>
    <scope>NUCLEOTIDE SEQUENCE [LARGE SCALE GENOMIC DNA]</scope>
    <source>
        <strain evidence="1 2">H13-6</strain>
    </source>
</reference>
<dbReference type="InterPro" id="IPR027417">
    <property type="entry name" value="P-loop_NTPase"/>
</dbReference>
<comment type="caution">
    <text evidence="1">The sequence shown here is derived from an EMBL/GenBank/DDBJ whole genome shotgun (WGS) entry which is preliminary data.</text>
</comment>
<protein>
    <submittedName>
        <fullName evidence="1">Sulfotransferase</fullName>
    </submittedName>
</protein>
<name>A0ABT3JSY4_9XANT</name>
<dbReference type="Gene3D" id="3.40.50.300">
    <property type="entry name" value="P-loop containing nucleotide triphosphate hydrolases"/>
    <property type="match status" value="1"/>
</dbReference>
<evidence type="ECO:0000313" key="2">
    <source>
        <dbReference type="Proteomes" id="UP001209922"/>
    </source>
</evidence>
<dbReference type="RefSeq" id="WP_265126484.1">
    <property type="nucleotide sequence ID" value="NZ_JAPCHY010000002.1"/>
</dbReference>
<accession>A0ABT3JSY4</accession>
<sequence>MSIQSVLPGKASADESKLFLEAEQALNCPAPDSEAEKNAYRSLLADIESRLLRTEAAAAERGRVIRYLALLADKQRHVYDSIEHWSRLRNLVLESLDEINFALGNAYRRAADLKSARFHLDSVSDAGVDPQLLADERKRLKKRLSIEASIKGAKRIVKMLASSTDGDDAHQEISRSLAKSRHAYRTDSNVDRLLKEAFDALAKLPVPPPPEAEVSGTEDGYSNYRRLRLQTDTTRQRPGVIFTSGFLWSGSGAVTDMLRGHDDVHVGCSGRELNLFQRRYGLLGLVDAPLGTVGPRELMEFFLGPLAGLLVDRLRVHADRERSLFKAQLDSGQALDALLPCCRSLVQGLEAAARSNPSSLATLSAMRDFSNEITTRLGSPGKKSVVLNNNIFGFNVRLLSLFSNAVAVTVKRDPRDQYVAHYYERKRSDVMPIDEFISKTRKRYDEHDRAVAELQLDDRVISIRFEDFVLDERIRRSVLDRLQLTRSDVRGETCFDPEKSRRNIGIHRSFDNQSDIRKIEEFFPDMLYQST</sequence>
<dbReference type="SUPFAM" id="SSF52540">
    <property type="entry name" value="P-loop containing nucleoside triphosphate hydrolases"/>
    <property type="match status" value="1"/>
</dbReference>
<organism evidence="1 2">
    <name type="scientific">Xanthomonas chitinilytica</name>
    <dbReference type="NCBI Taxonomy" id="2989819"/>
    <lineage>
        <taxon>Bacteria</taxon>
        <taxon>Pseudomonadati</taxon>
        <taxon>Pseudomonadota</taxon>
        <taxon>Gammaproteobacteria</taxon>
        <taxon>Lysobacterales</taxon>
        <taxon>Lysobacteraceae</taxon>
        <taxon>Xanthomonas</taxon>
    </lineage>
</organism>
<gene>
    <name evidence="1" type="ORF">OK345_03325</name>
</gene>
<keyword evidence="2" id="KW-1185">Reference proteome</keyword>